<dbReference type="Proteomes" id="UP000001646">
    <property type="component" value="Unplaced"/>
</dbReference>
<evidence type="ECO:0000313" key="6">
    <source>
        <dbReference type="Proteomes" id="UP000001646"/>
    </source>
</evidence>
<keyword evidence="2" id="KW-0964">Secreted</keyword>
<proteinExistence type="predicted"/>
<dbReference type="Pfam" id="PF00059">
    <property type="entry name" value="Lectin_C"/>
    <property type="match status" value="1"/>
</dbReference>
<comment type="subcellular location">
    <subcellularLocation>
        <location evidence="1">Secreted</location>
    </subcellularLocation>
</comment>
<accession>R4GB68</accession>
<dbReference type="SUPFAM" id="SSF56436">
    <property type="entry name" value="C-type lectin-like"/>
    <property type="match status" value="1"/>
</dbReference>
<dbReference type="PROSITE" id="PS50041">
    <property type="entry name" value="C_TYPE_LECTIN_2"/>
    <property type="match status" value="1"/>
</dbReference>
<reference evidence="5" key="3">
    <citation type="submission" date="2025-09" db="UniProtKB">
        <authorList>
            <consortium name="Ensembl"/>
        </authorList>
    </citation>
    <scope>IDENTIFICATION</scope>
</reference>
<reference evidence="5" key="1">
    <citation type="submission" date="2009-12" db="EMBL/GenBank/DDBJ databases">
        <title>The Genome Sequence of Anolis carolinensis (Green Anole Lizard).</title>
        <authorList>
            <consortium name="The Genome Sequencing Platform"/>
            <person name="Di Palma F."/>
            <person name="Alfoldi J."/>
            <person name="Heiman D."/>
            <person name="Young S."/>
            <person name="Grabherr M."/>
            <person name="Johnson J."/>
            <person name="Lander E.S."/>
            <person name="Lindblad-Toh K."/>
        </authorList>
    </citation>
    <scope>NUCLEOTIDE SEQUENCE [LARGE SCALE GENOMIC DNA]</scope>
    <source>
        <strain evidence="5">JBL SC #1</strain>
    </source>
</reference>
<dbReference type="SMART" id="SM00034">
    <property type="entry name" value="CLECT"/>
    <property type="match status" value="1"/>
</dbReference>
<dbReference type="eggNOG" id="KOG4297">
    <property type="taxonomic scope" value="Eukaryota"/>
</dbReference>
<dbReference type="InterPro" id="IPR050111">
    <property type="entry name" value="C-type_lectin/snaclec_domain"/>
</dbReference>
<dbReference type="AlphaFoldDB" id="R4GB68"/>
<dbReference type="Ensembl" id="ENSACAT00000029954.2">
    <property type="protein sequence ID" value="ENSACAP00000022537.2"/>
    <property type="gene ID" value="ENSACAG00000029058.2"/>
</dbReference>
<dbReference type="InParanoid" id="R4GB68"/>
<dbReference type="PANTHER" id="PTHR22803">
    <property type="entry name" value="MANNOSE, PHOSPHOLIPASE, LECTIN RECEPTOR RELATED"/>
    <property type="match status" value="1"/>
</dbReference>
<evidence type="ECO:0000259" key="4">
    <source>
        <dbReference type="PROSITE" id="PS50041"/>
    </source>
</evidence>
<evidence type="ECO:0000256" key="1">
    <source>
        <dbReference type="ARBA" id="ARBA00004613"/>
    </source>
</evidence>
<reference evidence="5" key="2">
    <citation type="submission" date="2025-08" db="UniProtKB">
        <authorList>
            <consortium name="Ensembl"/>
        </authorList>
    </citation>
    <scope>IDENTIFICATION</scope>
</reference>
<keyword evidence="6" id="KW-1185">Reference proteome</keyword>
<feature type="domain" description="C-type lectin" evidence="4">
    <location>
        <begin position="1"/>
        <end position="116"/>
    </location>
</feature>
<dbReference type="GeneTree" id="ENSGT01040000241247"/>
<evidence type="ECO:0000256" key="3">
    <source>
        <dbReference type="ARBA" id="ARBA00023157"/>
    </source>
</evidence>
<evidence type="ECO:0000256" key="2">
    <source>
        <dbReference type="ARBA" id="ARBA00022525"/>
    </source>
</evidence>
<dbReference type="PROSITE" id="PS00615">
    <property type="entry name" value="C_TYPE_LECTIN_1"/>
    <property type="match status" value="1"/>
</dbReference>
<dbReference type="InterPro" id="IPR016186">
    <property type="entry name" value="C-type_lectin-like/link_sf"/>
</dbReference>
<dbReference type="InterPro" id="IPR018378">
    <property type="entry name" value="C-type_lectin_CS"/>
</dbReference>
<dbReference type="InterPro" id="IPR016187">
    <property type="entry name" value="CTDL_fold"/>
</dbReference>
<name>R4GB68_ANOCA</name>
<dbReference type="GO" id="GO:0005576">
    <property type="term" value="C:extracellular region"/>
    <property type="evidence" value="ECO:0007669"/>
    <property type="project" value="UniProtKB-SubCell"/>
</dbReference>
<protein>
    <recommendedName>
        <fullName evidence="4">C-type lectin domain-containing protein</fullName>
    </recommendedName>
</protein>
<dbReference type="GO" id="GO:0038023">
    <property type="term" value="F:signaling receptor activity"/>
    <property type="evidence" value="ECO:0000318"/>
    <property type="project" value="GO_Central"/>
</dbReference>
<dbReference type="HOGENOM" id="CLU_049894_10_1_1"/>
<dbReference type="Gene3D" id="3.10.100.10">
    <property type="entry name" value="Mannose-Binding Protein A, subunit A"/>
    <property type="match status" value="1"/>
</dbReference>
<organism evidence="5 6">
    <name type="scientific">Anolis carolinensis</name>
    <name type="common">Green anole</name>
    <name type="synonym">American chameleon</name>
    <dbReference type="NCBI Taxonomy" id="28377"/>
    <lineage>
        <taxon>Eukaryota</taxon>
        <taxon>Metazoa</taxon>
        <taxon>Chordata</taxon>
        <taxon>Craniata</taxon>
        <taxon>Vertebrata</taxon>
        <taxon>Euteleostomi</taxon>
        <taxon>Lepidosauria</taxon>
        <taxon>Squamata</taxon>
        <taxon>Bifurcata</taxon>
        <taxon>Unidentata</taxon>
        <taxon>Episquamata</taxon>
        <taxon>Toxicofera</taxon>
        <taxon>Iguania</taxon>
        <taxon>Dactyloidae</taxon>
        <taxon>Anolis</taxon>
    </lineage>
</organism>
<sequence>MSWGDAEAECQKLGSNVHLASIDEEGQMKSIGTYISKNYQIANNVWIGLQDDRASYTLQKRQFIWSDHRPVLYMSWGPAEPNNEGEQELCVDLMTIVGFQGWADSRCEKEQPYLCRTDPGLPG</sequence>
<dbReference type="InterPro" id="IPR001304">
    <property type="entry name" value="C-type_lectin-like"/>
</dbReference>
<gene>
    <name evidence="5" type="primary">LOC100567163</name>
</gene>
<keyword evidence="3" id="KW-1015">Disulfide bond</keyword>
<dbReference type="Bgee" id="ENSACAG00000029058">
    <property type="expression patterns" value="Expressed in dewlap and 1 other cell type or tissue"/>
</dbReference>
<evidence type="ECO:0000313" key="5">
    <source>
        <dbReference type="Ensembl" id="ENSACAP00000022537.2"/>
    </source>
</evidence>